<keyword evidence="3" id="KW-0132">Cell division</keyword>
<dbReference type="PANTHER" id="PTHR37820:SF1">
    <property type="entry name" value="CELL DIVISION PROTEIN FTSQ"/>
    <property type="match status" value="1"/>
</dbReference>
<dbReference type="PROSITE" id="PS51779">
    <property type="entry name" value="POTRA"/>
    <property type="match status" value="1"/>
</dbReference>
<dbReference type="Gene3D" id="3.40.50.10960">
    <property type="match status" value="1"/>
</dbReference>
<evidence type="ECO:0000256" key="7">
    <source>
        <dbReference type="ARBA" id="ARBA00023306"/>
    </source>
</evidence>
<keyword evidence="4 9" id="KW-0812">Transmembrane</keyword>
<keyword evidence="7" id="KW-0131">Cell cycle</keyword>
<evidence type="ECO:0000256" key="4">
    <source>
        <dbReference type="ARBA" id="ARBA00022692"/>
    </source>
</evidence>
<evidence type="ECO:0000256" key="1">
    <source>
        <dbReference type="ARBA" id="ARBA00004370"/>
    </source>
</evidence>
<dbReference type="InterPro" id="IPR013685">
    <property type="entry name" value="POTRA_FtsQ_type"/>
</dbReference>
<dbReference type="InterPro" id="IPR005548">
    <property type="entry name" value="Cell_div_FtsQ/DivIB_C"/>
</dbReference>
<comment type="subcellular location">
    <subcellularLocation>
        <location evidence="1">Membrane</location>
    </subcellularLocation>
</comment>
<keyword evidence="2" id="KW-1003">Cell membrane</keyword>
<comment type="caution">
    <text evidence="11">The sequence shown here is derived from an EMBL/GenBank/DDBJ whole genome shotgun (WGS) entry which is preliminary data.</text>
</comment>
<dbReference type="Pfam" id="PF08478">
    <property type="entry name" value="POTRA_1"/>
    <property type="match status" value="1"/>
</dbReference>
<feature type="region of interest" description="Disordered" evidence="8">
    <location>
        <begin position="237"/>
        <end position="263"/>
    </location>
</feature>
<proteinExistence type="predicted"/>
<evidence type="ECO:0000256" key="3">
    <source>
        <dbReference type="ARBA" id="ARBA00022618"/>
    </source>
</evidence>
<evidence type="ECO:0000256" key="2">
    <source>
        <dbReference type="ARBA" id="ARBA00022475"/>
    </source>
</evidence>
<evidence type="ECO:0000313" key="11">
    <source>
        <dbReference type="EMBL" id="MCX7571610.1"/>
    </source>
</evidence>
<feature type="domain" description="POTRA" evidence="10">
    <location>
        <begin position="51"/>
        <end position="120"/>
    </location>
</feature>
<dbReference type="Pfam" id="PF03799">
    <property type="entry name" value="FtsQ_DivIB_C"/>
    <property type="match status" value="1"/>
</dbReference>
<dbReference type="InterPro" id="IPR034746">
    <property type="entry name" value="POTRA"/>
</dbReference>
<dbReference type="Proteomes" id="UP001208017">
    <property type="component" value="Unassembled WGS sequence"/>
</dbReference>
<reference evidence="11 12" key="1">
    <citation type="submission" date="2022-11" db="EMBL/GenBank/DDBJ databases">
        <title>Study of microbial diversity in lake waters.</title>
        <authorList>
            <person name="Zhang J."/>
        </authorList>
    </citation>
    <scope>NUCLEOTIDE SEQUENCE [LARGE SCALE GENOMIC DNA]</scope>
    <source>
        <strain evidence="11 12">DT12</strain>
    </source>
</reference>
<dbReference type="PANTHER" id="PTHR37820">
    <property type="entry name" value="CELL DIVISION PROTEIN DIVIB"/>
    <property type="match status" value="1"/>
</dbReference>
<keyword evidence="5 9" id="KW-1133">Transmembrane helix</keyword>
<gene>
    <name evidence="11" type="ORF">OS242_16800</name>
</gene>
<sequence>MSLHPPTIAETIAAGPQPSQKKRRPNWKALLFVVVFFGGVLVAGYLQSPLSTVSSIEVKGLREVRYEEVLRAADIRQGMSFWRIKKSDAAANIMAANPLIESADLTISWKGEVVIAVVEKTAAGLLLADDGFHPVLQDGTVLAKVEQLEGTNVPIISLDTAPTVEAGQRLDHPDLLELTKQMPEVDRAVLDQISEIRVTVTGQWRLFMRDKFEVRIPPRQFADKMKTYSTFRTALGSDKPPGILDLESDYYKPFTPGQKKGGE</sequence>
<name>A0ABT3X3Y9_9BACL</name>
<dbReference type="EMBL" id="JAPMLT010000011">
    <property type="protein sequence ID" value="MCX7571610.1"/>
    <property type="molecule type" value="Genomic_DNA"/>
</dbReference>
<feature type="transmembrane region" description="Helical" evidence="9">
    <location>
        <begin position="29"/>
        <end position="46"/>
    </location>
</feature>
<evidence type="ECO:0000256" key="9">
    <source>
        <dbReference type="SAM" id="Phobius"/>
    </source>
</evidence>
<evidence type="ECO:0000313" key="12">
    <source>
        <dbReference type="Proteomes" id="UP001208017"/>
    </source>
</evidence>
<accession>A0ABT3X3Y9</accession>
<protein>
    <submittedName>
        <fullName evidence="11">FtsQ-type POTRA domain-containing protein</fullName>
    </submittedName>
</protein>
<dbReference type="Gene3D" id="3.10.20.310">
    <property type="entry name" value="membrane protein fhac"/>
    <property type="match status" value="1"/>
</dbReference>
<dbReference type="RefSeq" id="WP_267152854.1">
    <property type="nucleotide sequence ID" value="NZ_JAPMLT010000011.1"/>
</dbReference>
<organism evidence="11 12">
    <name type="scientific">Tumebacillus lacus</name>
    <dbReference type="NCBI Taxonomy" id="2995335"/>
    <lineage>
        <taxon>Bacteria</taxon>
        <taxon>Bacillati</taxon>
        <taxon>Bacillota</taxon>
        <taxon>Bacilli</taxon>
        <taxon>Bacillales</taxon>
        <taxon>Alicyclobacillaceae</taxon>
        <taxon>Tumebacillus</taxon>
    </lineage>
</organism>
<dbReference type="InterPro" id="IPR050487">
    <property type="entry name" value="FtsQ_DivIB"/>
</dbReference>
<evidence type="ECO:0000256" key="8">
    <source>
        <dbReference type="SAM" id="MobiDB-lite"/>
    </source>
</evidence>
<evidence type="ECO:0000256" key="5">
    <source>
        <dbReference type="ARBA" id="ARBA00022989"/>
    </source>
</evidence>
<keyword evidence="12" id="KW-1185">Reference proteome</keyword>
<keyword evidence="6 9" id="KW-0472">Membrane</keyword>
<evidence type="ECO:0000259" key="10">
    <source>
        <dbReference type="PROSITE" id="PS51779"/>
    </source>
</evidence>
<evidence type="ECO:0000256" key="6">
    <source>
        <dbReference type="ARBA" id="ARBA00023136"/>
    </source>
</evidence>